<keyword evidence="1" id="KW-0614">Plasmid</keyword>
<dbReference type="RefSeq" id="WP_043215386.1">
    <property type="nucleotide sequence ID" value="NZ_CAJGUP010000012.1"/>
</dbReference>
<dbReference type="Proteomes" id="UP000053096">
    <property type="component" value="Unassembled WGS sequence"/>
</dbReference>
<proteinExistence type="predicted"/>
<reference evidence="2 3" key="1">
    <citation type="submission" date="2015-09" db="EMBL/GenBank/DDBJ databases">
        <authorList>
            <person name="Jackson K.R."/>
            <person name="Lunt B.L."/>
            <person name="Fisher J.N.B."/>
            <person name="Gardner A.V."/>
            <person name="Bailey M.E."/>
            <person name="Deus L.M."/>
            <person name="Earl A.S."/>
            <person name="Gibby P.D."/>
            <person name="Hartmann K.A."/>
            <person name="Liu J.E."/>
            <person name="Manci A.M."/>
            <person name="Nielsen D.A."/>
            <person name="Solomon M.B."/>
            <person name="Breakwell D.P."/>
            <person name="Burnett S.H."/>
            <person name="Grose J.H."/>
        </authorList>
    </citation>
    <scope>NUCLEOTIDE SEQUENCE [LARGE SCALE GENOMIC DNA]</scope>
    <source>
        <strain evidence="2 3">2789STDY5608636</strain>
    </source>
</reference>
<name>A0A0J6BZC5_9BORD</name>
<organism evidence="2 3">
    <name type="scientific">Bordetella pseudohinzii</name>
    <dbReference type="NCBI Taxonomy" id="1331258"/>
    <lineage>
        <taxon>Bacteria</taxon>
        <taxon>Pseudomonadati</taxon>
        <taxon>Pseudomonadota</taxon>
        <taxon>Betaproteobacteria</taxon>
        <taxon>Burkholderiales</taxon>
        <taxon>Alcaligenaceae</taxon>
        <taxon>Bordetella</taxon>
    </lineage>
</organism>
<evidence type="ECO:0000313" key="4">
    <source>
        <dbReference type="Proteomes" id="UP000092950"/>
    </source>
</evidence>
<dbReference type="KEGG" id="bpdz:BBN53_20825"/>
<dbReference type="EMBL" id="CYTV01000017">
    <property type="protein sequence ID" value="CUJ13381.1"/>
    <property type="molecule type" value="Genomic_DNA"/>
</dbReference>
<dbReference type="AlphaFoldDB" id="A0A0J6BZC5"/>
<accession>A0A0M9IJG2</accession>
<reference evidence="1 4" key="2">
    <citation type="submission" date="2016-07" db="EMBL/GenBank/DDBJ databases">
        <title>Complete genome sequences of Bordetella pseudohinzii.</title>
        <authorList>
            <person name="Spilker T."/>
            <person name="Darrah R."/>
            <person name="LiPuma J.J."/>
        </authorList>
    </citation>
    <scope>NUCLEOTIDE SEQUENCE [LARGE SCALE GENOMIC DNA]</scope>
    <source>
        <strain evidence="1 4">HI4681</strain>
        <plasmid evidence="1 4">unnamed1</plasmid>
    </source>
</reference>
<geneLocation type="plasmid" evidence="1 4">
    <name>unnamed1</name>
</geneLocation>
<dbReference type="EMBL" id="CP016441">
    <property type="protein sequence ID" value="ANY18472.1"/>
    <property type="molecule type" value="Genomic_DNA"/>
</dbReference>
<dbReference type="Proteomes" id="UP000092950">
    <property type="component" value="Plasmid unnamed1"/>
</dbReference>
<evidence type="ECO:0000313" key="3">
    <source>
        <dbReference type="Proteomes" id="UP000053096"/>
    </source>
</evidence>
<evidence type="ECO:0000313" key="2">
    <source>
        <dbReference type="EMBL" id="CUJ13381.1"/>
    </source>
</evidence>
<gene>
    <name evidence="1" type="ORF">BBN53_20825</name>
    <name evidence="2" type="ORF">ERS370011_03928</name>
</gene>
<keyword evidence="4" id="KW-1185">Reference proteome</keyword>
<sequence length="103" mass="11705">MSVHPVSATSQLTQLREEIARIEGAQAMMASINAALQRGDVYALQRQNLSPQHISDLLLRHRRGLPAYPDYLFCHNEEYLDVLRSQLAELTVERDPTPMAVNY</sequence>
<accession>A0A0J6BZC5</accession>
<evidence type="ECO:0000313" key="1">
    <source>
        <dbReference type="EMBL" id="ANY18472.1"/>
    </source>
</evidence>
<protein>
    <submittedName>
        <fullName evidence="2">Uncharacterized protein</fullName>
    </submittedName>
</protein>